<dbReference type="Pfam" id="PF07589">
    <property type="entry name" value="PEP-CTERM"/>
    <property type="match status" value="1"/>
</dbReference>
<comment type="caution">
    <text evidence="2">The sequence shown here is derived from an EMBL/GenBank/DDBJ whole genome shotgun (WGS) entry which is preliminary data.</text>
</comment>
<dbReference type="AlphaFoldDB" id="A0A7C3CR78"/>
<dbReference type="EMBL" id="DRMH01000020">
    <property type="protein sequence ID" value="HFC97254.1"/>
    <property type="molecule type" value="Genomic_DNA"/>
</dbReference>
<evidence type="ECO:0000259" key="1">
    <source>
        <dbReference type="Pfam" id="PF07589"/>
    </source>
</evidence>
<accession>A0A7C3CR78</accession>
<proteinExistence type="predicted"/>
<dbReference type="InterPro" id="IPR013424">
    <property type="entry name" value="Ice-binding_C"/>
</dbReference>
<name>A0A7C3CR78_9BACT</name>
<sequence length="251" mass="26706">MRRCWWLVVIGFWILVSGVEAAPLAVGQVYLDWSRLTVQTFNFSGGSAPSITWVKQEEQAEAWADEDYQENSLPSWGALNVSASMGGASAYASLNSTAMEVYSDPEVVGYSVWSGAHAERFGSFTVSGTGVVSIGVPYTLRVSLGSPSASADAGVSLSLTNVPPGDEFGSGRWSSTGADFWKSGDTDGVGIWTDSGWLWVSLYFQDGETGYFTATLDTSASSPVPLPGTLLLLGSGLLGLSLRRRRWFPGG</sequence>
<reference evidence="2" key="1">
    <citation type="journal article" date="2020" name="mSystems">
        <title>Genome- and Community-Level Interaction Insights into Carbon Utilization and Element Cycling Functions of Hydrothermarchaeota in Hydrothermal Sediment.</title>
        <authorList>
            <person name="Zhou Z."/>
            <person name="Liu Y."/>
            <person name="Xu W."/>
            <person name="Pan J."/>
            <person name="Luo Z.H."/>
            <person name="Li M."/>
        </authorList>
    </citation>
    <scope>NUCLEOTIDE SEQUENCE [LARGE SCALE GENOMIC DNA]</scope>
    <source>
        <strain evidence="2">HyVt-483</strain>
    </source>
</reference>
<feature type="domain" description="Ice-binding protein C-terminal" evidence="1">
    <location>
        <begin position="223"/>
        <end position="245"/>
    </location>
</feature>
<gene>
    <name evidence="2" type="ORF">ENJ40_02185</name>
</gene>
<dbReference type="Proteomes" id="UP000886043">
    <property type="component" value="Unassembled WGS sequence"/>
</dbReference>
<protein>
    <submittedName>
        <fullName evidence="2">PEP-CTERM sorting domain-containing protein</fullName>
    </submittedName>
</protein>
<organism evidence="2">
    <name type="scientific">Thermosulfurimonas dismutans</name>
    <dbReference type="NCBI Taxonomy" id="999894"/>
    <lineage>
        <taxon>Bacteria</taxon>
        <taxon>Pseudomonadati</taxon>
        <taxon>Thermodesulfobacteriota</taxon>
        <taxon>Thermodesulfobacteria</taxon>
        <taxon>Thermodesulfobacteriales</taxon>
        <taxon>Thermodesulfobacteriaceae</taxon>
        <taxon>Thermosulfurimonas</taxon>
    </lineage>
</organism>
<evidence type="ECO:0000313" key="2">
    <source>
        <dbReference type="EMBL" id="HFC97254.1"/>
    </source>
</evidence>